<dbReference type="Pfam" id="PF00133">
    <property type="entry name" value="tRNA-synt_1"/>
    <property type="match status" value="3"/>
</dbReference>
<evidence type="ECO:0000256" key="4">
    <source>
        <dbReference type="ARBA" id="ARBA00022598"/>
    </source>
</evidence>
<dbReference type="PANTHER" id="PTHR43740">
    <property type="entry name" value="LEUCYL-TRNA SYNTHETASE"/>
    <property type="match status" value="1"/>
</dbReference>
<dbReference type="InterPro" id="IPR009008">
    <property type="entry name" value="Val/Leu/Ile-tRNA-synth_edit"/>
</dbReference>
<comment type="caution">
    <text evidence="15">The sequence shown here is derived from an EMBL/GenBank/DDBJ whole genome shotgun (WGS) entry which is preliminary data.</text>
</comment>
<dbReference type="GO" id="GO:0005524">
    <property type="term" value="F:ATP binding"/>
    <property type="evidence" value="ECO:0007669"/>
    <property type="project" value="UniProtKB-KW"/>
</dbReference>
<dbReference type="Gene3D" id="3.40.50.620">
    <property type="entry name" value="HUPs"/>
    <property type="match status" value="2"/>
</dbReference>
<evidence type="ECO:0000256" key="6">
    <source>
        <dbReference type="ARBA" id="ARBA00022840"/>
    </source>
</evidence>
<name>A0ABD0KZG7_9CAEN</name>
<dbReference type="Proteomes" id="UP001519460">
    <property type="component" value="Unassembled WGS sequence"/>
</dbReference>
<keyword evidence="4 11" id="KW-0436">Ligase</keyword>
<feature type="domain" description="Aminoacyl-tRNA synthetase class Ia" evidence="12">
    <location>
        <begin position="43"/>
        <end position="217"/>
    </location>
</feature>
<evidence type="ECO:0000256" key="1">
    <source>
        <dbReference type="ARBA" id="ARBA00004305"/>
    </source>
</evidence>
<feature type="domain" description="Methionyl/Valyl/Leucyl/Isoleucyl-tRNA synthetase anticodon-binding" evidence="13">
    <location>
        <begin position="689"/>
        <end position="790"/>
    </location>
</feature>
<dbReference type="GO" id="GO:0005759">
    <property type="term" value="C:mitochondrial matrix"/>
    <property type="evidence" value="ECO:0007669"/>
    <property type="project" value="UniProtKB-SubCell"/>
</dbReference>
<dbReference type="InterPro" id="IPR002300">
    <property type="entry name" value="aa-tRNA-synth_Ia"/>
</dbReference>
<dbReference type="InterPro" id="IPR002302">
    <property type="entry name" value="Leu-tRNA-ligase"/>
</dbReference>
<dbReference type="FunFam" id="1.10.730.10:FF:000002">
    <property type="entry name" value="Leucine--tRNA ligase"/>
    <property type="match status" value="1"/>
</dbReference>
<dbReference type="CDD" id="cd00812">
    <property type="entry name" value="LeuRS_core"/>
    <property type="match status" value="1"/>
</dbReference>
<feature type="domain" description="Leucyl-tRNA synthetase editing" evidence="14">
    <location>
        <begin position="237"/>
        <end position="294"/>
    </location>
</feature>
<evidence type="ECO:0000259" key="12">
    <source>
        <dbReference type="Pfam" id="PF00133"/>
    </source>
</evidence>
<dbReference type="EMBL" id="JACVVK020000105">
    <property type="protein sequence ID" value="KAK7492189.1"/>
    <property type="molecule type" value="Genomic_DNA"/>
</dbReference>
<comment type="subcellular location">
    <subcellularLocation>
        <location evidence="1">Mitochondrion matrix</location>
    </subcellularLocation>
</comment>
<evidence type="ECO:0000256" key="8">
    <source>
        <dbReference type="ARBA" id="ARBA00023146"/>
    </source>
</evidence>
<evidence type="ECO:0000256" key="7">
    <source>
        <dbReference type="ARBA" id="ARBA00022917"/>
    </source>
</evidence>
<accession>A0ABD0KZG7</accession>
<dbReference type="InterPro" id="IPR014729">
    <property type="entry name" value="Rossmann-like_a/b/a_fold"/>
</dbReference>
<dbReference type="EC" id="6.1.1.4" evidence="3"/>
<dbReference type="GO" id="GO:0006412">
    <property type="term" value="P:translation"/>
    <property type="evidence" value="ECO:0007669"/>
    <property type="project" value="UniProtKB-KW"/>
</dbReference>
<dbReference type="AlphaFoldDB" id="A0ABD0KZG7"/>
<gene>
    <name evidence="15" type="ORF">BaRGS_00016486</name>
</gene>
<dbReference type="Gene3D" id="1.10.730.10">
    <property type="entry name" value="Isoleucyl-tRNA Synthetase, Domain 1"/>
    <property type="match status" value="1"/>
</dbReference>
<comment type="catalytic activity">
    <reaction evidence="10">
        <text>tRNA(Leu) + L-leucine + ATP = L-leucyl-tRNA(Leu) + AMP + diphosphate</text>
        <dbReference type="Rhea" id="RHEA:11688"/>
        <dbReference type="Rhea" id="RHEA-COMP:9613"/>
        <dbReference type="Rhea" id="RHEA-COMP:9622"/>
        <dbReference type="ChEBI" id="CHEBI:30616"/>
        <dbReference type="ChEBI" id="CHEBI:33019"/>
        <dbReference type="ChEBI" id="CHEBI:57427"/>
        <dbReference type="ChEBI" id="CHEBI:78442"/>
        <dbReference type="ChEBI" id="CHEBI:78494"/>
        <dbReference type="ChEBI" id="CHEBI:456215"/>
        <dbReference type="EC" id="6.1.1.4"/>
    </reaction>
</comment>
<dbReference type="FunFam" id="3.40.50.620:FF:000003">
    <property type="entry name" value="Leucine--tRNA ligase"/>
    <property type="match status" value="1"/>
</dbReference>
<evidence type="ECO:0000256" key="10">
    <source>
        <dbReference type="ARBA" id="ARBA00047469"/>
    </source>
</evidence>
<dbReference type="InterPro" id="IPR001412">
    <property type="entry name" value="aa-tRNA-synth_I_CS"/>
</dbReference>
<sequence>MGLGLRTGVTWSMLQCRRQRLLQLGLASLPRTIFSKTGTWVGKAENKYYVLSMFPYPSGKLHMGHVRVYTLSDTLARFHRMLGHEVIHPMGWDAFGLPAENAAIERGEMPESWTYRNIASMKQQLEHLGFSFDWHREFATCDPAYYKWTQYLFLKMYEAGLVYQKKGEVNWDPVDMTVLADEQIDESGKSWRSGAKVEKRYLKQWYIKTTAKAKSLYEGLSEVDQGLWGDIIQLQQHWIGECDGTRLQFLIKSTDGTQYEPLDIYTRTPEAVYGVAYVALSPQHQLNDDKLQKNTSEHDSEVLLSLRAVHPFTREEIPVIVSASTEFDEFNDVQLGIPSVSEHAKELADKLGLSYKQVLAKNSAGEERLCNSDELDGLTRSQGFEAVLAKAQKLVVGGDRLSQRLRDWLISRQRYWGTPIPVIHCDNCKAVPVPYDQLPVELPKISTFTGRGPSPLAQQEDWINVTCPKCGGPGKRETDTMDTFVDSSWYFLRYLDPHNTTEPFSRDAVDSGMPVDLYIGGKEHAVMHLYFARFFSHFLHGVGMLGVREPFVNLLTQGMVMGQSYRVKGTGRYLTPAQVDFSGEKPKEKGTGVPVVTQWEKMSKSKHNGVDPEEVLSQFGVDATRLCILSAVSPQANRKWSNEAFTGVVRWQGRIWKLVGNCIRGVSREDKYDAAILEEWEAKLYEARNYTVKEMTFQCSKTFLLNTAVTRLQSFSSVLGKVPAGVAHNSDLYKQCLADLTVMLAPLAPCFASELWAGLASVCNQDTLPQYNWKESVLRQQWPQMDSEYKLPLVLKINHQENGSVGVTRDVLDSLTSDLAHSLVQQVPKYQQYCKGQQFKSIDFTVFPGYQAVINIIPEKKASVSSS</sequence>
<dbReference type="Pfam" id="PF08264">
    <property type="entry name" value="Anticodon_1"/>
    <property type="match status" value="1"/>
</dbReference>
<dbReference type="InterPro" id="IPR025709">
    <property type="entry name" value="Leu_tRNA-synth_edit"/>
</dbReference>
<keyword evidence="6 11" id="KW-0067">ATP-binding</keyword>
<evidence type="ECO:0000256" key="11">
    <source>
        <dbReference type="RuleBase" id="RU363035"/>
    </source>
</evidence>
<dbReference type="SUPFAM" id="SSF52374">
    <property type="entry name" value="Nucleotidylyl transferase"/>
    <property type="match status" value="1"/>
</dbReference>
<feature type="domain" description="Aminoacyl-tRNA synthetase class Ia" evidence="12">
    <location>
        <begin position="597"/>
        <end position="632"/>
    </location>
</feature>
<proteinExistence type="inferred from homology"/>
<feature type="domain" description="Aminoacyl-tRNA synthetase class Ia" evidence="12">
    <location>
        <begin position="404"/>
        <end position="564"/>
    </location>
</feature>
<evidence type="ECO:0000256" key="5">
    <source>
        <dbReference type="ARBA" id="ARBA00022741"/>
    </source>
</evidence>
<evidence type="ECO:0000256" key="2">
    <source>
        <dbReference type="ARBA" id="ARBA00005594"/>
    </source>
</evidence>
<evidence type="ECO:0000256" key="9">
    <source>
        <dbReference type="ARBA" id="ARBA00030520"/>
    </source>
</evidence>
<keyword evidence="8 11" id="KW-0030">Aminoacyl-tRNA synthetase</keyword>
<dbReference type="SUPFAM" id="SSF50677">
    <property type="entry name" value="ValRS/IleRS/LeuRS editing domain"/>
    <property type="match status" value="1"/>
</dbReference>
<evidence type="ECO:0000259" key="14">
    <source>
        <dbReference type="Pfam" id="PF13603"/>
    </source>
</evidence>
<dbReference type="PROSITE" id="PS00178">
    <property type="entry name" value="AA_TRNA_LIGASE_I"/>
    <property type="match status" value="1"/>
</dbReference>
<reference evidence="15 16" key="1">
    <citation type="journal article" date="2023" name="Sci. Data">
        <title>Genome assembly of the Korean intertidal mud-creeper Batillaria attramentaria.</title>
        <authorList>
            <person name="Patra A.K."/>
            <person name="Ho P.T."/>
            <person name="Jun S."/>
            <person name="Lee S.J."/>
            <person name="Kim Y."/>
            <person name="Won Y.J."/>
        </authorList>
    </citation>
    <scope>NUCLEOTIDE SEQUENCE [LARGE SCALE GENOMIC DNA]</scope>
    <source>
        <strain evidence="15">Wonlab-2016</strain>
    </source>
</reference>
<dbReference type="FunFam" id="3.40.50.620:FF:000100">
    <property type="entry name" value="probable leucine--tRNA ligase, mitochondrial"/>
    <property type="match status" value="1"/>
</dbReference>
<dbReference type="SUPFAM" id="SSF47323">
    <property type="entry name" value="Anticodon-binding domain of a subclass of class I aminoacyl-tRNA synthetases"/>
    <property type="match status" value="1"/>
</dbReference>
<dbReference type="PRINTS" id="PR00985">
    <property type="entry name" value="TRNASYNTHLEU"/>
</dbReference>
<keyword evidence="16" id="KW-1185">Reference proteome</keyword>
<keyword evidence="5 11" id="KW-0547">Nucleotide-binding</keyword>
<dbReference type="PANTHER" id="PTHR43740:SF2">
    <property type="entry name" value="LEUCINE--TRNA LIGASE, MITOCHONDRIAL"/>
    <property type="match status" value="1"/>
</dbReference>
<comment type="similarity">
    <text evidence="2 11">Belongs to the class-I aminoacyl-tRNA synthetase family.</text>
</comment>
<dbReference type="Pfam" id="PF13603">
    <property type="entry name" value="tRNA-synt_1_2"/>
    <property type="match status" value="1"/>
</dbReference>
<keyword evidence="7 11" id="KW-0648">Protein biosynthesis</keyword>
<evidence type="ECO:0000313" key="15">
    <source>
        <dbReference type="EMBL" id="KAK7492189.1"/>
    </source>
</evidence>
<dbReference type="NCBIfam" id="TIGR00396">
    <property type="entry name" value="leuS_bact"/>
    <property type="match status" value="1"/>
</dbReference>
<evidence type="ECO:0000313" key="16">
    <source>
        <dbReference type="Proteomes" id="UP001519460"/>
    </source>
</evidence>
<dbReference type="GO" id="GO:0004823">
    <property type="term" value="F:leucine-tRNA ligase activity"/>
    <property type="evidence" value="ECO:0007669"/>
    <property type="project" value="UniProtKB-EC"/>
</dbReference>
<dbReference type="InterPro" id="IPR009080">
    <property type="entry name" value="tRNAsynth_Ia_anticodon-bd"/>
</dbReference>
<protein>
    <recommendedName>
        <fullName evidence="3">leucine--tRNA ligase</fullName>
        <ecNumber evidence="3">6.1.1.4</ecNumber>
    </recommendedName>
    <alternativeName>
        <fullName evidence="9">Leucyl-tRNA synthetase</fullName>
    </alternativeName>
</protein>
<evidence type="ECO:0000259" key="13">
    <source>
        <dbReference type="Pfam" id="PF08264"/>
    </source>
</evidence>
<evidence type="ECO:0000256" key="3">
    <source>
        <dbReference type="ARBA" id="ARBA00013164"/>
    </source>
</evidence>
<organism evidence="15 16">
    <name type="scientific">Batillaria attramentaria</name>
    <dbReference type="NCBI Taxonomy" id="370345"/>
    <lineage>
        <taxon>Eukaryota</taxon>
        <taxon>Metazoa</taxon>
        <taxon>Spiralia</taxon>
        <taxon>Lophotrochozoa</taxon>
        <taxon>Mollusca</taxon>
        <taxon>Gastropoda</taxon>
        <taxon>Caenogastropoda</taxon>
        <taxon>Sorbeoconcha</taxon>
        <taxon>Cerithioidea</taxon>
        <taxon>Batillariidae</taxon>
        <taxon>Batillaria</taxon>
    </lineage>
</organism>
<dbReference type="InterPro" id="IPR013155">
    <property type="entry name" value="M/V/L/I-tRNA-synth_anticd-bd"/>
</dbReference>